<evidence type="ECO:0000313" key="5">
    <source>
        <dbReference type="EMBL" id="MQX54203.1"/>
    </source>
</evidence>
<dbReference type="PANTHER" id="PTHR10434">
    <property type="entry name" value="1-ACYL-SN-GLYCEROL-3-PHOSPHATE ACYLTRANSFERASE"/>
    <property type="match status" value="1"/>
</dbReference>
<proteinExistence type="predicted"/>
<dbReference type="Proteomes" id="UP000469421">
    <property type="component" value="Unassembled WGS sequence"/>
</dbReference>
<keyword evidence="3 5" id="KW-0012">Acyltransferase</keyword>
<evidence type="ECO:0000313" key="6">
    <source>
        <dbReference type="Proteomes" id="UP000469421"/>
    </source>
</evidence>
<dbReference type="GO" id="GO:0003841">
    <property type="term" value="F:1-acylglycerol-3-phosphate O-acyltransferase activity"/>
    <property type="evidence" value="ECO:0007669"/>
    <property type="project" value="TreeGrafter"/>
</dbReference>
<gene>
    <name evidence="5" type="ORF">GFN93_13185</name>
</gene>
<evidence type="ECO:0000256" key="3">
    <source>
        <dbReference type="ARBA" id="ARBA00023315"/>
    </source>
</evidence>
<organism evidence="5 6">
    <name type="scientific">Alcanivorax sediminis</name>
    <dbReference type="NCBI Taxonomy" id="2663008"/>
    <lineage>
        <taxon>Bacteria</taxon>
        <taxon>Pseudomonadati</taxon>
        <taxon>Pseudomonadota</taxon>
        <taxon>Gammaproteobacteria</taxon>
        <taxon>Oceanospirillales</taxon>
        <taxon>Alcanivoracaceae</taxon>
        <taxon>Alcanivorax</taxon>
    </lineage>
</organism>
<dbReference type="RefSeq" id="WP_153501501.1">
    <property type="nucleotide sequence ID" value="NZ_WIRE01000001.1"/>
</dbReference>
<accession>A0A6N7LVB2</accession>
<protein>
    <submittedName>
        <fullName evidence="5">Acyltransferase</fullName>
    </submittedName>
</protein>
<dbReference type="SUPFAM" id="SSF69593">
    <property type="entry name" value="Glycerol-3-phosphate (1)-acyltransferase"/>
    <property type="match status" value="1"/>
</dbReference>
<dbReference type="SMART" id="SM00563">
    <property type="entry name" value="PlsC"/>
    <property type="match status" value="1"/>
</dbReference>
<comment type="caution">
    <text evidence="5">The sequence shown here is derived from an EMBL/GenBank/DDBJ whole genome shotgun (WGS) entry which is preliminary data.</text>
</comment>
<evidence type="ECO:0000259" key="4">
    <source>
        <dbReference type="SMART" id="SM00563"/>
    </source>
</evidence>
<dbReference type="GO" id="GO:0006654">
    <property type="term" value="P:phosphatidic acid biosynthetic process"/>
    <property type="evidence" value="ECO:0007669"/>
    <property type="project" value="TreeGrafter"/>
</dbReference>
<evidence type="ECO:0000256" key="1">
    <source>
        <dbReference type="ARBA" id="ARBA00005189"/>
    </source>
</evidence>
<dbReference type="EMBL" id="WIRE01000001">
    <property type="protein sequence ID" value="MQX54203.1"/>
    <property type="molecule type" value="Genomic_DNA"/>
</dbReference>
<evidence type="ECO:0000256" key="2">
    <source>
        <dbReference type="ARBA" id="ARBA00022679"/>
    </source>
</evidence>
<dbReference type="PANTHER" id="PTHR10434:SF9">
    <property type="entry name" value="PHOSPHOLIPID_GLYCEROL ACYLTRANSFERASE DOMAIN-CONTAINING PROTEIN"/>
    <property type="match status" value="1"/>
</dbReference>
<dbReference type="InterPro" id="IPR002123">
    <property type="entry name" value="Plipid/glycerol_acylTrfase"/>
</dbReference>
<dbReference type="AlphaFoldDB" id="A0A6N7LVB2"/>
<name>A0A6N7LVB2_9GAMM</name>
<dbReference type="Pfam" id="PF01553">
    <property type="entry name" value="Acyltransferase"/>
    <property type="match status" value="1"/>
</dbReference>
<feature type="domain" description="Phospholipid/glycerol acyltransferase" evidence="4">
    <location>
        <begin position="51"/>
        <end position="159"/>
    </location>
</feature>
<keyword evidence="6" id="KW-1185">Reference proteome</keyword>
<reference evidence="5 6" key="1">
    <citation type="submission" date="2019-10" db="EMBL/GenBank/DDBJ databases">
        <title>Alcanivorax sp.PA15-N-34 draft genome sequence.</title>
        <authorList>
            <person name="Liao X."/>
            <person name="Shao Z."/>
        </authorList>
    </citation>
    <scope>NUCLEOTIDE SEQUENCE [LARGE SCALE GENOMIC DNA]</scope>
    <source>
        <strain evidence="5 6">PA15-N-34</strain>
    </source>
</reference>
<comment type="pathway">
    <text evidence="1">Lipid metabolism.</text>
</comment>
<sequence>MKQELPPITPTTPGAAVPRRGHWLLAGLGRLILKLMGWRIVGELPNVERAVLVVAPHTSNIDGVIGLSAIQALRIHVKFMGKHTLFEGRLGRLMYWLGGIPVNRDSAQDLVEQTVTAMQRQPCWLGIAPEGTRKGAHRWKTGFYRIAEEQDIPVVVLGFCYRRRQVRVVGSVMPTGDLEADLQWMVHMLGDIVPRHPELLSTPFLAQKADSDL</sequence>
<keyword evidence="2 5" id="KW-0808">Transferase</keyword>